<proteinExistence type="predicted"/>
<dbReference type="PROSITE" id="PS52004">
    <property type="entry name" value="KS3_2"/>
    <property type="match status" value="1"/>
</dbReference>
<dbReference type="Pfam" id="PF18369">
    <property type="entry name" value="PKS_DE"/>
    <property type="match status" value="1"/>
</dbReference>
<dbReference type="SMART" id="SM00822">
    <property type="entry name" value="PKS_KR"/>
    <property type="match status" value="1"/>
</dbReference>
<dbReference type="Pfam" id="PF08659">
    <property type="entry name" value="KR"/>
    <property type="match status" value="1"/>
</dbReference>
<dbReference type="PROSITE" id="PS50075">
    <property type="entry name" value="CARRIER"/>
    <property type="match status" value="1"/>
</dbReference>
<organism evidence="6 7">
    <name type="scientific">Pendulispora brunnea</name>
    <dbReference type="NCBI Taxonomy" id="2905690"/>
    <lineage>
        <taxon>Bacteria</taxon>
        <taxon>Pseudomonadati</taxon>
        <taxon>Myxococcota</taxon>
        <taxon>Myxococcia</taxon>
        <taxon>Myxococcales</taxon>
        <taxon>Sorangiineae</taxon>
        <taxon>Pendulisporaceae</taxon>
        <taxon>Pendulispora</taxon>
    </lineage>
</organism>
<dbReference type="InterPro" id="IPR014030">
    <property type="entry name" value="Ketoacyl_synth_N"/>
</dbReference>
<evidence type="ECO:0000313" key="7">
    <source>
        <dbReference type="Proteomes" id="UP001379533"/>
    </source>
</evidence>
<dbReference type="NCBIfam" id="NF045894">
    <property type="entry name" value="PKS_plus_SDR"/>
    <property type="match status" value="1"/>
</dbReference>
<dbReference type="Gene3D" id="1.10.1200.10">
    <property type="entry name" value="ACP-like"/>
    <property type="match status" value="1"/>
</dbReference>
<dbReference type="SUPFAM" id="SSF53901">
    <property type="entry name" value="Thiolase-like"/>
    <property type="match status" value="1"/>
</dbReference>
<dbReference type="Gene3D" id="3.40.47.10">
    <property type="match status" value="1"/>
</dbReference>
<dbReference type="InterPro" id="IPR014031">
    <property type="entry name" value="Ketoacyl_synth_C"/>
</dbReference>
<dbReference type="PROSITE" id="PS00606">
    <property type="entry name" value="KS3_1"/>
    <property type="match status" value="1"/>
</dbReference>
<dbReference type="InterPro" id="IPR032821">
    <property type="entry name" value="PKS_assoc"/>
</dbReference>
<sequence>MSSVSEAKLTEYLKRVTQELRAAQTQVRKLEEKSHEPIAIVSMGCRFPGGVHEPEQLWEILREGRDVISDFPDNRDWDVEGIYDPDPEALGKSYVRQGGFLHDADAFDPGFFGISPREALAIDPQQRLLLETSWEAIERAGIDPEALRGSQTGVFIGVIYDDYAMLDAPPDLEGYVGMGSAGSVASGRISYTLGLHGPAVTVETACSSSLVAIHLACQALRQGECSLALAGGVSVMATPGVFILFSRQRALAPDARCRSFSAEADGSSWAEGAGMLLLERLSDAKRNGHPILALVRGSAINQDGRSQGLSAPSGPAQERVIVQALENARLGPQDIDVVEAHGTGTRLGDPIEAHALFATYGAARSTETPLWLGSLKSNVGHMQAAAGVAGIIKMILAMQHGTMPKTLHAENPSPHIDWSPGTIRLLNEAVAWPARDATRPRRAGVSSFGVSGTNAHIVLEEAPAAQPAPEPAAERTTKAVPVLLSGKSETALQAQAARLHEHLEKHPELALVDVAHSLMSGRSQFDHRAALVVHHREELLGSLATLAQGDVAANTVVGRRATGGNKVVFVFPGQGSQWAGMARSLLETSAVFRQQIEACEQAFAPHVDWSLEAVLQGRAGEALERVDVVQPVLFAVMVSLAAVWRSLGVEPHAVVGHSQGEIAAAFVAGALTLEDAAKVVTLRSKSLTRLAGKGAMASVQLGAAELGPYLEPFGAQLSVASVNSPQSTLVSGDPDAIDSLLAQLGAKQIFARKVRVDYASHCAHVEAVEGELLERLAGISPRAASVPFYSTVTGRRLGGAELDAGYWYRNLRQTVCFREVAESLFAEGHRFFIEVSPHPVLALPLGETLSELGEPVVVGSLRRDDGSFARFLLSFAELHTRGLAVPWSAVFEPLGGRRVDLPTYAFQRERFWLDPPRMFAARASHQERATEDAEFWEAVEKGDIEALGNALRARDDVHRSALTALMPALSTWRSRRREQATIDSWRYRITWKSLPHSEARVDLRGRWLLVVPERVASDDGVAFVNGALTQRGGNVVVLSVGDDALEREALAARLREIAQNETLRGVVSLLAWDETQLASHGNVPAGLALSLSLVQALEDAGISAPAWFLTRGAVRVQDTEPLQHPVQAMLWGLGRVAALEYPALWGGLLDIDAALDPKALAPWLARLGSANTEDQLALRDGKLYARRLVRAPLGDAASARAFQATGAVLITGGTGGLGAHVARWYAQHGAEHVVLVSRRGPDAPGAADLTAELTALGVGVTVEACNIADRPAVEALLQRLQARDISVRAVVHAGGVFPQIALRSTRVADLAEVLSGKALGAQHLHELLADASLDAFVLFASGAGVWGGGNQGAYAAANAFLDALAEHRRALGLPATSIAWGGWAGAGGVDEADAERLQRRGVALMEPALAVSALGQAVAHEETNLTITNMDWARFAPVFEAARARPLLHDLPEVQHAAAKQPDNAAAKGERLAKLQAMPANERTAHLVSVLQSHTAAVLGHSDASKVDVHKHFFDLGLDSLTGLELRNRVVATTGLTVPFSLFLQATNVRNVADLLARKVQETHSPQPAEAPPAAADNDEENLRALVAQAKRLCQNDAYETGEELLMVAGRIRREREAKNPAQYRDYPSEPIPIARAGAASSLPSLFCIAPIVPIPSAVTYARFGTALDGIRNVWAMPHQGFAQGESLPADRAALARATAQSILRTASDKPFAVVGFSAGGWLAHDVVNELENVGASPAALIMIDSYRLNTVPAQMIASFRHSWMKYFPTLPWTDSEFTAHGWYLRLFMDWAPSKIAAPILLARVTEPVDGMENQTVQGSSDWRATWDQPHSLVEVPGDHFNVLLEHSNTTARAIHEWLSGLRTAEHPAPRRREGMVAIP</sequence>
<evidence type="ECO:0000313" key="6">
    <source>
        <dbReference type="EMBL" id="WXA98951.1"/>
    </source>
</evidence>
<name>A0ABZ2KK95_9BACT</name>
<dbReference type="InterPro" id="IPR041618">
    <property type="entry name" value="PKS_DE"/>
</dbReference>
<feature type="domain" description="Ketosynthase family 3 (KS3)" evidence="5">
    <location>
        <begin position="35"/>
        <end position="461"/>
    </location>
</feature>
<dbReference type="SUPFAM" id="SSF55048">
    <property type="entry name" value="Probable ACP-binding domain of malonyl-CoA ACP transacylase"/>
    <property type="match status" value="1"/>
</dbReference>
<dbReference type="PANTHER" id="PTHR43775">
    <property type="entry name" value="FATTY ACID SYNTHASE"/>
    <property type="match status" value="1"/>
</dbReference>
<dbReference type="EMBL" id="CP089982">
    <property type="protein sequence ID" value="WXA98951.1"/>
    <property type="molecule type" value="Genomic_DNA"/>
</dbReference>
<evidence type="ECO:0000259" key="4">
    <source>
        <dbReference type="PROSITE" id="PS50075"/>
    </source>
</evidence>
<dbReference type="InterPro" id="IPR036291">
    <property type="entry name" value="NAD(P)-bd_dom_sf"/>
</dbReference>
<dbReference type="InterPro" id="IPR009081">
    <property type="entry name" value="PP-bd_ACP"/>
</dbReference>
<dbReference type="Gene3D" id="3.40.50.720">
    <property type="entry name" value="NAD(P)-binding Rossmann-like Domain"/>
    <property type="match status" value="1"/>
</dbReference>
<dbReference type="Gene3D" id="3.30.70.3290">
    <property type="match status" value="1"/>
</dbReference>
<keyword evidence="1" id="KW-0596">Phosphopantetheine</keyword>
<evidence type="ECO:0000256" key="2">
    <source>
        <dbReference type="ARBA" id="ARBA00022553"/>
    </source>
</evidence>
<evidence type="ECO:0000259" key="5">
    <source>
        <dbReference type="PROSITE" id="PS52004"/>
    </source>
</evidence>
<keyword evidence="2" id="KW-0597">Phosphoprotein</keyword>
<dbReference type="InterPro" id="IPR013968">
    <property type="entry name" value="PKS_KR"/>
</dbReference>
<dbReference type="InterPro" id="IPR016039">
    <property type="entry name" value="Thiolase-like"/>
</dbReference>
<dbReference type="InterPro" id="IPR001227">
    <property type="entry name" value="Ac_transferase_dom_sf"/>
</dbReference>
<dbReference type="InterPro" id="IPR018201">
    <property type="entry name" value="Ketoacyl_synth_AS"/>
</dbReference>
<dbReference type="SMART" id="SM00827">
    <property type="entry name" value="PKS_AT"/>
    <property type="match status" value="1"/>
</dbReference>
<dbReference type="InterPro" id="IPR036736">
    <property type="entry name" value="ACP-like_sf"/>
</dbReference>
<dbReference type="Pfam" id="PF16197">
    <property type="entry name" value="KAsynt_C_assoc"/>
    <property type="match status" value="1"/>
</dbReference>
<dbReference type="Pfam" id="PF00975">
    <property type="entry name" value="Thioesterase"/>
    <property type="match status" value="1"/>
</dbReference>
<evidence type="ECO:0000256" key="1">
    <source>
        <dbReference type="ARBA" id="ARBA00022450"/>
    </source>
</evidence>
<dbReference type="InterPro" id="IPR006162">
    <property type="entry name" value="Ppantetheine_attach_site"/>
</dbReference>
<dbReference type="Pfam" id="PF00109">
    <property type="entry name" value="ketoacyl-synt"/>
    <property type="match status" value="1"/>
</dbReference>
<keyword evidence="7" id="KW-1185">Reference proteome</keyword>
<dbReference type="InterPro" id="IPR001031">
    <property type="entry name" value="Thioesterase"/>
</dbReference>
<reference evidence="6 7" key="1">
    <citation type="submission" date="2021-12" db="EMBL/GenBank/DDBJ databases">
        <title>Discovery of the Pendulisporaceae a myxobacterial family with distinct sporulation behavior and unique specialized metabolism.</title>
        <authorList>
            <person name="Garcia R."/>
            <person name="Popoff A."/>
            <person name="Bader C.D."/>
            <person name="Loehr J."/>
            <person name="Walesch S."/>
            <person name="Walt C."/>
            <person name="Boldt J."/>
            <person name="Bunk B."/>
            <person name="Haeckl F.J.F.P.J."/>
            <person name="Gunesch A.P."/>
            <person name="Birkelbach J."/>
            <person name="Nuebel U."/>
            <person name="Pietschmann T."/>
            <person name="Bach T."/>
            <person name="Mueller R."/>
        </authorList>
    </citation>
    <scope>NUCLEOTIDE SEQUENCE [LARGE SCALE GENOMIC DNA]</scope>
    <source>
        <strain evidence="6 7">MSr12523</strain>
    </source>
</reference>
<dbReference type="Pfam" id="PF00698">
    <property type="entry name" value="Acyl_transf_1"/>
    <property type="match status" value="1"/>
</dbReference>
<dbReference type="InterPro" id="IPR020802">
    <property type="entry name" value="TesA-like"/>
</dbReference>
<dbReference type="PANTHER" id="PTHR43775:SF51">
    <property type="entry name" value="INACTIVE PHENOLPHTHIOCEROL SYNTHESIS POLYKETIDE SYNTHASE TYPE I PKS1-RELATED"/>
    <property type="match status" value="1"/>
</dbReference>
<protein>
    <submittedName>
        <fullName evidence="6">SDR family NAD(P)-dependent oxidoreductase</fullName>
    </submittedName>
</protein>
<dbReference type="CDD" id="cd00833">
    <property type="entry name" value="PKS"/>
    <property type="match status" value="1"/>
</dbReference>
<dbReference type="PROSITE" id="PS00012">
    <property type="entry name" value="PHOSPHOPANTETHEINE"/>
    <property type="match status" value="1"/>
</dbReference>
<dbReference type="InterPro" id="IPR016035">
    <property type="entry name" value="Acyl_Trfase/lysoPLipase"/>
</dbReference>
<dbReference type="SUPFAM" id="SSF47336">
    <property type="entry name" value="ACP-like"/>
    <property type="match status" value="1"/>
</dbReference>
<dbReference type="SUPFAM" id="SSF52151">
    <property type="entry name" value="FabD/lysophospholipase-like"/>
    <property type="match status" value="1"/>
</dbReference>
<dbReference type="Proteomes" id="UP001379533">
    <property type="component" value="Chromosome"/>
</dbReference>
<dbReference type="InterPro" id="IPR014043">
    <property type="entry name" value="Acyl_transferase_dom"/>
</dbReference>
<dbReference type="InterPro" id="IPR016036">
    <property type="entry name" value="Malonyl_transacylase_ACP-bd"/>
</dbReference>
<dbReference type="SUPFAM" id="SSF53474">
    <property type="entry name" value="alpha/beta-Hydrolases"/>
    <property type="match status" value="1"/>
</dbReference>
<dbReference type="InterPro" id="IPR020841">
    <property type="entry name" value="PKS_Beta-ketoAc_synthase_dom"/>
</dbReference>
<dbReference type="SMART" id="SM00823">
    <property type="entry name" value="PKS_PP"/>
    <property type="match status" value="1"/>
</dbReference>
<dbReference type="InterPro" id="IPR029058">
    <property type="entry name" value="AB_hydrolase_fold"/>
</dbReference>
<dbReference type="SUPFAM" id="SSF51735">
    <property type="entry name" value="NAD(P)-binding Rossmann-fold domains"/>
    <property type="match status" value="2"/>
</dbReference>
<dbReference type="SMART" id="SM00824">
    <property type="entry name" value="PKS_TE"/>
    <property type="match status" value="1"/>
</dbReference>
<feature type="domain" description="Carrier" evidence="4">
    <location>
        <begin position="1482"/>
        <end position="1560"/>
    </location>
</feature>
<keyword evidence="3" id="KW-0808">Transferase</keyword>
<dbReference type="RefSeq" id="WP_394849579.1">
    <property type="nucleotide sequence ID" value="NZ_CP089982.1"/>
</dbReference>
<dbReference type="Gene3D" id="3.40.50.1820">
    <property type="entry name" value="alpha/beta hydrolase"/>
    <property type="match status" value="1"/>
</dbReference>
<dbReference type="SMART" id="SM00825">
    <property type="entry name" value="PKS_KS"/>
    <property type="match status" value="1"/>
</dbReference>
<dbReference type="InterPro" id="IPR020806">
    <property type="entry name" value="PKS_PP-bd"/>
</dbReference>
<dbReference type="Pfam" id="PF02801">
    <property type="entry name" value="Ketoacyl-synt_C"/>
    <property type="match status" value="1"/>
</dbReference>
<dbReference type="InterPro" id="IPR057326">
    <property type="entry name" value="KR_dom"/>
</dbReference>
<evidence type="ECO:0000256" key="3">
    <source>
        <dbReference type="ARBA" id="ARBA00022679"/>
    </source>
</evidence>
<dbReference type="InterPro" id="IPR050091">
    <property type="entry name" value="PKS_NRPS_Biosynth_Enz"/>
</dbReference>
<accession>A0ABZ2KK95</accession>
<dbReference type="CDD" id="cd08952">
    <property type="entry name" value="KR_1_SDR_x"/>
    <property type="match status" value="1"/>
</dbReference>
<dbReference type="Gene3D" id="3.40.366.10">
    <property type="entry name" value="Malonyl-Coenzyme A Acyl Carrier Protein, domain 2"/>
    <property type="match status" value="1"/>
</dbReference>
<gene>
    <name evidence="6" type="ORF">LZC95_19280</name>
</gene>
<dbReference type="Pfam" id="PF00550">
    <property type="entry name" value="PP-binding"/>
    <property type="match status" value="1"/>
</dbReference>
<dbReference type="Gene3D" id="6.10.140.1830">
    <property type="match status" value="1"/>
</dbReference>